<dbReference type="OMA" id="WGVIQDS"/>
<dbReference type="InterPro" id="IPR008979">
    <property type="entry name" value="Galactose-bd-like_sf"/>
</dbReference>
<dbReference type="eggNOG" id="ENOG502SKHZ">
    <property type="taxonomic scope" value="Eukaryota"/>
</dbReference>
<organism evidence="1 2">
    <name type="scientific">Phytophthora ramorum</name>
    <name type="common">Sudden oak death agent</name>
    <dbReference type="NCBI Taxonomy" id="164328"/>
    <lineage>
        <taxon>Eukaryota</taxon>
        <taxon>Sar</taxon>
        <taxon>Stramenopiles</taxon>
        <taxon>Oomycota</taxon>
        <taxon>Peronosporomycetes</taxon>
        <taxon>Peronosporales</taxon>
        <taxon>Peronosporaceae</taxon>
        <taxon>Phytophthora</taxon>
    </lineage>
</organism>
<dbReference type="VEuPathDB" id="FungiDB:KRP22_3938"/>
<evidence type="ECO:0008006" key="3">
    <source>
        <dbReference type="Google" id="ProtNLM"/>
    </source>
</evidence>
<reference evidence="2" key="1">
    <citation type="journal article" date="2006" name="Science">
        <title>Phytophthora genome sequences uncover evolutionary origins and mechanisms of pathogenesis.</title>
        <authorList>
            <person name="Tyler B.M."/>
            <person name="Tripathy S."/>
            <person name="Zhang X."/>
            <person name="Dehal P."/>
            <person name="Jiang R.H."/>
            <person name="Aerts A."/>
            <person name="Arredondo F.D."/>
            <person name="Baxter L."/>
            <person name="Bensasson D."/>
            <person name="Beynon J.L."/>
            <person name="Chapman J."/>
            <person name="Damasceno C.M."/>
            <person name="Dorrance A.E."/>
            <person name="Dou D."/>
            <person name="Dickerman A.W."/>
            <person name="Dubchak I.L."/>
            <person name="Garbelotto M."/>
            <person name="Gijzen M."/>
            <person name="Gordon S.G."/>
            <person name="Govers F."/>
            <person name="Grunwald N.J."/>
            <person name="Huang W."/>
            <person name="Ivors K.L."/>
            <person name="Jones R.W."/>
            <person name="Kamoun S."/>
            <person name="Krampis K."/>
            <person name="Lamour K.H."/>
            <person name="Lee M.K."/>
            <person name="McDonald W.H."/>
            <person name="Medina M."/>
            <person name="Meijer H.J."/>
            <person name="Nordberg E.K."/>
            <person name="Maclean D.J."/>
            <person name="Ospina-Giraldo M.D."/>
            <person name="Morris P.F."/>
            <person name="Phuntumart V."/>
            <person name="Putnam N.H."/>
            <person name="Rash S."/>
            <person name="Rose J.K."/>
            <person name="Sakihama Y."/>
            <person name="Salamov A.A."/>
            <person name="Savidor A."/>
            <person name="Scheuring C.F."/>
            <person name="Smith B.M."/>
            <person name="Sobral B.W."/>
            <person name="Terry A."/>
            <person name="Torto-Alalibo T.A."/>
            <person name="Win J."/>
            <person name="Xu Z."/>
            <person name="Zhang H."/>
            <person name="Grigoriev I.V."/>
            <person name="Rokhsar D.S."/>
            <person name="Boore J.L."/>
        </authorList>
    </citation>
    <scope>NUCLEOTIDE SEQUENCE [LARGE SCALE GENOMIC DNA]</scope>
    <source>
        <strain evidence="2">Pr102</strain>
    </source>
</reference>
<evidence type="ECO:0000313" key="1">
    <source>
        <dbReference type="EnsemblProtists" id="Phyra96489"/>
    </source>
</evidence>
<dbReference type="STRING" id="164328.H3HDU8"/>
<dbReference type="AlphaFoldDB" id="H3HDU8"/>
<dbReference type="SUPFAM" id="SSF49785">
    <property type="entry name" value="Galactose-binding domain-like"/>
    <property type="match status" value="1"/>
</dbReference>
<dbReference type="EnsemblProtists" id="Phyra96489">
    <property type="protein sequence ID" value="Phyra96489"/>
    <property type="gene ID" value="Phyra96489"/>
</dbReference>
<dbReference type="VEuPathDB" id="FungiDB:KRP23_12933"/>
<proteinExistence type="predicted"/>
<keyword evidence="2" id="KW-1185">Reference proteome</keyword>
<dbReference type="EMBL" id="DS566078">
    <property type="status" value="NOT_ANNOTATED_CDS"/>
    <property type="molecule type" value="Genomic_DNA"/>
</dbReference>
<dbReference type="Gene3D" id="2.60.120.260">
    <property type="entry name" value="Galactose-binding domain-like"/>
    <property type="match status" value="1"/>
</dbReference>
<accession>H3HDU8</accession>
<sequence length="288" mass="32390">MWGRTRAPCALCERRFMRASLPGVVVMKRIYDLRRKWGVIQDSKKFNAPSALYSTATILTFEETKKSSASADSKQQLHDLLDPSASVGASEDKDAGVARMIHDSIMHYWHQQPPARTEDNNLQDITSNKRVRQSSTVCSMTAQNALHADTNRSAHTKEEFQPWWEIDLANYVEVHSVKVYLRDEVSHLYAAARGLAANPSRHTPGVYPLHLSVSMRTGVGRDCDDIVASCVSSLCVTEKMGPLIEWLAPHTSRGRFVRIQCQGRAILHIERVQVIFGKSFSELLSVRL</sequence>
<evidence type="ECO:0000313" key="2">
    <source>
        <dbReference type="Proteomes" id="UP000005238"/>
    </source>
</evidence>
<dbReference type="Proteomes" id="UP000005238">
    <property type="component" value="Unassembled WGS sequence"/>
</dbReference>
<reference evidence="1" key="2">
    <citation type="submission" date="2015-06" db="UniProtKB">
        <authorList>
            <consortium name="EnsemblProtists"/>
        </authorList>
    </citation>
    <scope>IDENTIFICATION</scope>
    <source>
        <strain evidence="1">Pr102</strain>
    </source>
</reference>
<dbReference type="InParanoid" id="H3HDU8"/>
<dbReference type="HOGENOM" id="CLU_048521_0_0_1"/>
<protein>
    <recommendedName>
        <fullName evidence="3">Fucolectin tachylectin-4 pentraxin-1 domain-containing protein</fullName>
    </recommendedName>
</protein>
<name>H3HDU8_PHYRM</name>